<proteinExistence type="predicted"/>
<protein>
    <submittedName>
        <fullName evidence="1">Uncharacterized protein</fullName>
    </submittedName>
</protein>
<dbReference type="AlphaFoldDB" id="A0AAN1WHX6"/>
<name>A0AAN1WHX6_9GAMM</name>
<dbReference type="EMBL" id="AP023086">
    <property type="protein sequence ID" value="BCD97941.1"/>
    <property type="molecule type" value="Genomic_DNA"/>
</dbReference>
<dbReference type="Proteomes" id="UP001320119">
    <property type="component" value="Chromosome"/>
</dbReference>
<sequence>MQTSIAEVTHLLEEFLTTLDNAYWESSDTERKDTLYDIISIFHLELRELAKLSVEDHYLTYEAISTGARNIQAKLRSMHSQLDQWALRTSTADQLRNQLPLVSNLLTRET</sequence>
<reference evidence="1 2" key="1">
    <citation type="journal article" date="2022" name="IScience">
        <title>An ultrasensitive nanofiber-based assay for enzymatic hydrolysis and deep-sea microbial degradation of cellulose.</title>
        <authorList>
            <person name="Tsudome M."/>
            <person name="Tachioka M."/>
            <person name="Miyazaki M."/>
            <person name="Uchimura K."/>
            <person name="Tsuda M."/>
            <person name="Takaki Y."/>
            <person name="Deguchi S."/>
        </authorList>
    </citation>
    <scope>NUCLEOTIDE SEQUENCE [LARGE SCALE GENOMIC DNA]</scope>
    <source>
        <strain evidence="1 2">GE09</strain>
    </source>
</reference>
<keyword evidence="2" id="KW-1185">Reference proteome</keyword>
<accession>A0AAN1WHX6</accession>
<evidence type="ECO:0000313" key="1">
    <source>
        <dbReference type="EMBL" id="BCD97941.1"/>
    </source>
</evidence>
<organism evidence="1 2">
    <name type="scientific">Marinagarivorans cellulosilyticus</name>
    <dbReference type="NCBI Taxonomy" id="2721545"/>
    <lineage>
        <taxon>Bacteria</taxon>
        <taxon>Pseudomonadati</taxon>
        <taxon>Pseudomonadota</taxon>
        <taxon>Gammaproteobacteria</taxon>
        <taxon>Cellvibrionales</taxon>
        <taxon>Cellvibrionaceae</taxon>
        <taxon>Marinagarivorans</taxon>
    </lineage>
</organism>
<gene>
    <name evidence="1" type="ORF">MARGE09_P2142</name>
</gene>
<dbReference type="KEGG" id="marq:MARGE09_P2142"/>
<evidence type="ECO:0000313" key="2">
    <source>
        <dbReference type="Proteomes" id="UP001320119"/>
    </source>
</evidence>
<dbReference type="RefSeq" id="WP_236981958.1">
    <property type="nucleotide sequence ID" value="NZ_AP023086.1"/>
</dbReference>